<dbReference type="EMBL" id="CAJOAZ010000258">
    <property type="protein sequence ID" value="CAF3594373.1"/>
    <property type="molecule type" value="Genomic_DNA"/>
</dbReference>
<feature type="compositionally biased region" description="Polar residues" evidence="1">
    <location>
        <begin position="250"/>
        <end position="270"/>
    </location>
</feature>
<feature type="region of interest" description="Disordered" evidence="1">
    <location>
        <begin position="1"/>
        <end position="689"/>
    </location>
</feature>
<proteinExistence type="predicted"/>
<evidence type="ECO:0000313" key="6">
    <source>
        <dbReference type="Proteomes" id="UP000663844"/>
    </source>
</evidence>
<evidence type="ECO:0000313" key="2">
    <source>
        <dbReference type="EMBL" id="CAF1096952.1"/>
    </source>
</evidence>
<feature type="compositionally biased region" description="Low complexity" evidence="1">
    <location>
        <begin position="127"/>
        <end position="147"/>
    </location>
</feature>
<feature type="compositionally biased region" description="Basic residues" evidence="1">
    <location>
        <begin position="467"/>
        <end position="480"/>
    </location>
</feature>
<dbReference type="EMBL" id="CAJOAY010000351">
    <property type="protein sequence ID" value="CAF3640409.1"/>
    <property type="molecule type" value="Genomic_DNA"/>
</dbReference>
<feature type="compositionally biased region" description="Polar residues" evidence="1">
    <location>
        <begin position="563"/>
        <end position="579"/>
    </location>
</feature>
<feature type="compositionally biased region" description="Basic and acidic residues" evidence="1">
    <location>
        <begin position="448"/>
        <end position="466"/>
    </location>
</feature>
<dbReference type="Proteomes" id="UP000663844">
    <property type="component" value="Unassembled WGS sequence"/>
</dbReference>
<feature type="compositionally biased region" description="Basic and acidic residues" evidence="1">
    <location>
        <begin position="582"/>
        <end position="597"/>
    </location>
</feature>
<dbReference type="Proteomes" id="UP000663845">
    <property type="component" value="Unassembled WGS sequence"/>
</dbReference>
<evidence type="ECO:0000256" key="1">
    <source>
        <dbReference type="SAM" id="MobiDB-lite"/>
    </source>
</evidence>
<feature type="compositionally biased region" description="Basic and acidic residues" evidence="1">
    <location>
        <begin position="401"/>
        <end position="412"/>
    </location>
</feature>
<sequence>MAAAAYSTLPNNGYAGYNPEGDPYNTNNSGAYDTGFGAIASDPYQYPANEYDNDIPDDQQQPDYSNEYQQPPYANDNYPPQQPQNVLPNTYPPQPQNVPSNTYPPQPQNVHPQAYAQPPQNVPPQPYGQRPPNNQQQQPFYQDEYQQAPHTNGNYPPQQPQKAPLNGYPQQPQKAPSNGYPQQPPNHQQQPFYGNDHQQSPYDNDDYPPQQPPPPQNYPPNPFAQRPPNNQQQQQQQSQFNGHPNPQVPKPNNRSMPMNNNTTESFSDISGIQPPYNPNVDNQYADPRNYQQNFTATKQHQPLPPVDNQNYQSPPYHNQSKQQMSNRPPKQEQQQYYQPPSPPESDHQQNSKPYASHGSVRRPSLSNQNNNYPFEPLPKVNHNRQDSKTSKSSSIPPITNKKKDDTREEKQNKPTITKPKSQTIGLQTEEPRSLDKNKRNQKQPFTKNKRDNDSQSDDDDRHDHIRTNHNKKQPHTKSKPLKNYNYPTTDDYSSDDDRPCPHCRHQKKVTGSDRHLDKNPRLPPLRRLGKPTHQESHTSNPMNSKRASTRRFSQHDKSPSFGIVSSRQGNLYINRNTGHTPRYREAYDPQSDQEKSNGKSKRRQNSNIYEGEEEEDPKTNRSRFGKFKNSVKNHGSRKCPHACEKCGHLPPSVGRRSASNDGHGTNRHNNKDQSKSKSKYKSSTVDIPFSQPPIRADTYVESERIRAVRDAQGYYMPYKPYTLKDYNELKKTFNHNNLYSTRQESPVDRVELFKKGQEYGTFIEKSVIDSSDMQPSPPKEMPPVKPWHGGISGLPSSEEAAKRERALEYAKIQVRKYQETTYPRNRSHKSAPEQYGYKPLSKLNGHDPQLRICSICNGVCVKQNSVGHHHHHHHH</sequence>
<dbReference type="OrthoDB" id="10039127at2759"/>
<feature type="compositionally biased region" description="Pro residues" evidence="1">
    <location>
        <begin position="90"/>
        <end position="107"/>
    </location>
</feature>
<dbReference type="EMBL" id="CAJNON010000539">
    <property type="protein sequence ID" value="CAF1308562.1"/>
    <property type="molecule type" value="Genomic_DNA"/>
</dbReference>
<feature type="compositionally biased region" description="Polar residues" evidence="1">
    <location>
        <begin position="168"/>
        <end position="180"/>
    </location>
</feature>
<evidence type="ECO:0000313" key="3">
    <source>
        <dbReference type="EMBL" id="CAF1308562.1"/>
    </source>
</evidence>
<name>A0A818MUR3_9BILA</name>
<dbReference type="Proteomes" id="UP000663891">
    <property type="component" value="Unassembled WGS sequence"/>
</dbReference>
<feature type="compositionally biased region" description="Low complexity" evidence="1">
    <location>
        <begin position="390"/>
        <end position="399"/>
    </location>
</feature>
<feature type="compositionally biased region" description="Pro residues" evidence="1">
    <location>
        <begin position="209"/>
        <end position="222"/>
    </location>
</feature>
<feature type="compositionally biased region" description="Basic residues" evidence="1">
    <location>
        <begin position="620"/>
        <end position="640"/>
    </location>
</feature>
<evidence type="ECO:0000313" key="4">
    <source>
        <dbReference type="EMBL" id="CAF3594373.1"/>
    </source>
</evidence>
<feature type="compositionally biased region" description="Polar residues" evidence="1">
    <location>
        <begin position="537"/>
        <end position="546"/>
    </location>
</feature>
<gene>
    <name evidence="2" type="ORF">JYZ213_LOCUS21163</name>
    <name evidence="5" type="ORF">OKA104_LOCUS8618</name>
    <name evidence="4" type="ORF">OXD698_LOCUS6082</name>
    <name evidence="3" type="ORF">VCS650_LOCUS31460</name>
</gene>
<dbReference type="Proteomes" id="UP000663881">
    <property type="component" value="Unassembled WGS sequence"/>
</dbReference>
<dbReference type="EMBL" id="CAJNOG010000229">
    <property type="protein sequence ID" value="CAF1096952.1"/>
    <property type="molecule type" value="Genomic_DNA"/>
</dbReference>
<feature type="compositionally biased region" description="Low complexity" evidence="1">
    <location>
        <begin position="223"/>
        <end position="245"/>
    </location>
</feature>
<feature type="compositionally biased region" description="Polar residues" evidence="1">
    <location>
        <begin position="413"/>
        <end position="426"/>
    </location>
</feature>
<feature type="compositionally biased region" description="Polar residues" evidence="1">
    <location>
        <begin position="307"/>
        <end position="326"/>
    </location>
</feature>
<protein>
    <submittedName>
        <fullName evidence="4">Uncharacterized protein</fullName>
    </submittedName>
</protein>
<organism evidence="4 6">
    <name type="scientific">Adineta steineri</name>
    <dbReference type="NCBI Taxonomy" id="433720"/>
    <lineage>
        <taxon>Eukaryota</taxon>
        <taxon>Metazoa</taxon>
        <taxon>Spiralia</taxon>
        <taxon>Gnathifera</taxon>
        <taxon>Rotifera</taxon>
        <taxon>Eurotatoria</taxon>
        <taxon>Bdelloidea</taxon>
        <taxon>Adinetida</taxon>
        <taxon>Adinetidae</taxon>
        <taxon>Adineta</taxon>
    </lineage>
</organism>
<feature type="compositionally biased region" description="Basic and acidic residues" evidence="1">
    <location>
        <begin position="429"/>
        <end position="438"/>
    </location>
</feature>
<feature type="region of interest" description="Disordered" evidence="1">
    <location>
        <begin position="818"/>
        <end position="840"/>
    </location>
</feature>
<accession>A0A818MUR3</accession>
<evidence type="ECO:0000313" key="5">
    <source>
        <dbReference type="EMBL" id="CAF3640409.1"/>
    </source>
</evidence>
<dbReference type="AlphaFoldDB" id="A0A818MUR3"/>
<feature type="compositionally biased region" description="Polar residues" evidence="1">
    <location>
        <begin position="289"/>
        <end position="300"/>
    </location>
</feature>
<feature type="compositionally biased region" description="Basic and acidic residues" evidence="1">
    <location>
        <begin position="510"/>
        <end position="520"/>
    </location>
</feature>
<comment type="caution">
    <text evidence="4">The sequence shown here is derived from an EMBL/GenBank/DDBJ whole genome shotgun (WGS) entry which is preliminary data.</text>
</comment>
<reference evidence="4" key="1">
    <citation type="submission" date="2021-02" db="EMBL/GenBank/DDBJ databases">
        <authorList>
            <person name="Nowell W R."/>
        </authorList>
    </citation>
    <scope>NUCLEOTIDE SEQUENCE</scope>
</reference>